<feature type="compositionally biased region" description="Polar residues" evidence="2">
    <location>
        <begin position="305"/>
        <end position="315"/>
    </location>
</feature>
<protein>
    <submittedName>
        <fullName evidence="3">Uncharacterized protein</fullName>
    </submittedName>
</protein>
<dbReference type="EMBL" id="ML996566">
    <property type="protein sequence ID" value="KAF2761901.1"/>
    <property type="molecule type" value="Genomic_DNA"/>
</dbReference>
<feature type="region of interest" description="Disordered" evidence="2">
    <location>
        <begin position="1"/>
        <end position="20"/>
    </location>
</feature>
<evidence type="ECO:0000256" key="1">
    <source>
        <dbReference type="SAM" id="Coils"/>
    </source>
</evidence>
<evidence type="ECO:0000313" key="3">
    <source>
        <dbReference type="EMBL" id="KAF2761901.1"/>
    </source>
</evidence>
<feature type="region of interest" description="Disordered" evidence="2">
    <location>
        <begin position="163"/>
        <end position="189"/>
    </location>
</feature>
<keyword evidence="1" id="KW-0175">Coiled coil</keyword>
<dbReference type="RefSeq" id="XP_033604352.1">
    <property type="nucleotide sequence ID" value="XM_033743267.1"/>
</dbReference>
<gene>
    <name evidence="3" type="ORF">EJ05DRAFT_472856</name>
</gene>
<accession>A0A6A6WJY1</accession>
<feature type="region of interest" description="Disordered" evidence="2">
    <location>
        <begin position="48"/>
        <end position="85"/>
    </location>
</feature>
<feature type="coiled-coil region" evidence="1">
    <location>
        <begin position="349"/>
        <end position="401"/>
    </location>
</feature>
<evidence type="ECO:0000256" key="2">
    <source>
        <dbReference type="SAM" id="MobiDB-lite"/>
    </source>
</evidence>
<reference evidence="3" key="1">
    <citation type="journal article" date="2020" name="Stud. Mycol.">
        <title>101 Dothideomycetes genomes: a test case for predicting lifestyles and emergence of pathogens.</title>
        <authorList>
            <person name="Haridas S."/>
            <person name="Albert R."/>
            <person name="Binder M."/>
            <person name="Bloem J."/>
            <person name="Labutti K."/>
            <person name="Salamov A."/>
            <person name="Andreopoulos B."/>
            <person name="Baker S."/>
            <person name="Barry K."/>
            <person name="Bills G."/>
            <person name="Bluhm B."/>
            <person name="Cannon C."/>
            <person name="Castanera R."/>
            <person name="Culley D."/>
            <person name="Daum C."/>
            <person name="Ezra D."/>
            <person name="Gonzalez J."/>
            <person name="Henrissat B."/>
            <person name="Kuo A."/>
            <person name="Liang C."/>
            <person name="Lipzen A."/>
            <person name="Lutzoni F."/>
            <person name="Magnuson J."/>
            <person name="Mondo S."/>
            <person name="Nolan M."/>
            <person name="Ohm R."/>
            <person name="Pangilinan J."/>
            <person name="Park H.-J."/>
            <person name="Ramirez L."/>
            <person name="Alfaro M."/>
            <person name="Sun H."/>
            <person name="Tritt A."/>
            <person name="Yoshinaga Y."/>
            <person name="Zwiers L.-H."/>
            <person name="Turgeon B."/>
            <person name="Goodwin S."/>
            <person name="Spatafora J."/>
            <person name="Crous P."/>
            <person name="Grigoriev I."/>
        </authorList>
    </citation>
    <scope>NUCLEOTIDE SEQUENCE</scope>
    <source>
        <strain evidence="3">CBS 121739</strain>
    </source>
</reference>
<sequence>MAEDVGAQSTRELPPIWFKPPPVKVPDVLPKASFNEQIREIKLVPLKPFDSDDASESTMDGDNDADIPEKTPTPWNTKRAPTPMFGKEGFMDLQVARDLDGIKDITPIPVPKHVMPFSKNDEIRVPKAVVSSGTQERVPVSAPAATKEVIKDVQIVKVPKHMSFEDGDSDQQQPTWEEDQATRPSHTPGPLEMQLAALMSKVIAIERAQPTISVSQADYAALQARVATLEAEKKTWATRHEALFALRDEDVANLRKVRGLLASSRRDHEALTKLRNDDLANLVNVRGKLADATRKLDVSARRRSSGTATPPSAQQPMPARPKSIMQSPERRSTTTLFEVAKTAAFEQKVLELERHNSNLISQVAILEEQARLHEACHDAATKDLEIKLRRKEEELSRLRESAHSWATTHEPEQVHVVGSGVEWSRWEGMVDENLRYREKMGRLLGGLRGEKEVLQREVNEKDDQLGMLEATVARLEARLARH</sequence>
<feature type="region of interest" description="Disordered" evidence="2">
    <location>
        <begin position="294"/>
        <end position="332"/>
    </location>
</feature>
<keyword evidence="4" id="KW-1185">Reference proteome</keyword>
<organism evidence="3 4">
    <name type="scientific">Pseudovirgaria hyperparasitica</name>
    <dbReference type="NCBI Taxonomy" id="470096"/>
    <lineage>
        <taxon>Eukaryota</taxon>
        <taxon>Fungi</taxon>
        <taxon>Dikarya</taxon>
        <taxon>Ascomycota</taxon>
        <taxon>Pezizomycotina</taxon>
        <taxon>Dothideomycetes</taxon>
        <taxon>Dothideomycetes incertae sedis</taxon>
        <taxon>Acrospermales</taxon>
        <taxon>Acrospermaceae</taxon>
        <taxon>Pseudovirgaria</taxon>
    </lineage>
</organism>
<proteinExistence type="predicted"/>
<feature type="coiled-coil region" evidence="1">
    <location>
        <begin position="212"/>
        <end position="239"/>
    </location>
</feature>
<dbReference type="OrthoDB" id="4186885at2759"/>
<dbReference type="Proteomes" id="UP000799437">
    <property type="component" value="Unassembled WGS sequence"/>
</dbReference>
<feature type="compositionally biased region" description="Acidic residues" evidence="2">
    <location>
        <begin position="51"/>
        <end position="66"/>
    </location>
</feature>
<name>A0A6A6WJY1_9PEZI</name>
<evidence type="ECO:0000313" key="4">
    <source>
        <dbReference type="Proteomes" id="UP000799437"/>
    </source>
</evidence>
<dbReference type="AlphaFoldDB" id="A0A6A6WJY1"/>
<dbReference type="GeneID" id="54484321"/>
<feature type="coiled-coil region" evidence="1">
    <location>
        <begin position="444"/>
        <end position="478"/>
    </location>
</feature>